<organism evidence="1 2">
    <name type="scientific">Eretmocerus hayati</name>
    <dbReference type="NCBI Taxonomy" id="131215"/>
    <lineage>
        <taxon>Eukaryota</taxon>
        <taxon>Metazoa</taxon>
        <taxon>Ecdysozoa</taxon>
        <taxon>Arthropoda</taxon>
        <taxon>Hexapoda</taxon>
        <taxon>Insecta</taxon>
        <taxon>Pterygota</taxon>
        <taxon>Neoptera</taxon>
        <taxon>Endopterygota</taxon>
        <taxon>Hymenoptera</taxon>
        <taxon>Apocrita</taxon>
        <taxon>Proctotrupomorpha</taxon>
        <taxon>Chalcidoidea</taxon>
        <taxon>Aphelinidae</taxon>
        <taxon>Aphelininae</taxon>
        <taxon>Eretmocerus</taxon>
    </lineage>
</organism>
<keyword evidence="2" id="KW-1185">Reference proteome</keyword>
<accession>A0ACC2P8K0</accession>
<dbReference type="EMBL" id="CM056742">
    <property type="protein sequence ID" value="KAJ8679757.1"/>
    <property type="molecule type" value="Genomic_DNA"/>
</dbReference>
<evidence type="ECO:0000313" key="2">
    <source>
        <dbReference type="Proteomes" id="UP001239111"/>
    </source>
</evidence>
<proteinExistence type="predicted"/>
<dbReference type="Proteomes" id="UP001239111">
    <property type="component" value="Chromosome 2"/>
</dbReference>
<reference evidence="1" key="1">
    <citation type="submission" date="2023-04" db="EMBL/GenBank/DDBJ databases">
        <title>A chromosome-level genome assembly of the parasitoid wasp Eretmocerus hayati.</title>
        <authorList>
            <person name="Zhong Y."/>
            <person name="Liu S."/>
            <person name="Liu Y."/>
        </authorList>
    </citation>
    <scope>NUCLEOTIDE SEQUENCE</scope>
    <source>
        <strain evidence="1">ZJU_SS_LIU_2023</strain>
    </source>
</reference>
<gene>
    <name evidence="1" type="ORF">QAD02_015544</name>
</gene>
<protein>
    <submittedName>
        <fullName evidence="1">Uncharacterized protein</fullName>
    </submittedName>
</protein>
<name>A0ACC2P8K0_9HYME</name>
<comment type="caution">
    <text evidence="1">The sequence shown here is derived from an EMBL/GenBank/DDBJ whole genome shotgun (WGS) entry which is preliminary data.</text>
</comment>
<sequence>MAKRLILLSILLFYIVSEYSASAKILQLCEAAREIRRSTIGNTWINTFVCLMKSESQFDTSKVTGPGYKSSYSYGILQINSYEWCNRYRPDGFCKKKCDDFKDDNIQDDLLCAKKIFEKVGFKHWKTFERNCKDPSKLPDTSNCFKKEDDVEEYLEEEIGPDYEELVQPLDLQLKNRSIKCVEKKEKNTLISFMDILKNLKHC</sequence>
<evidence type="ECO:0000313" key="1">
    <source>
        <dbReference type="EMBL" id="KAJ8679757.1"/>
    </source>
</evidence>